<name>A0A1H6CV92_9ACTN</name>
<dbReference type="EMBL" id="FNVO01000011">
    <property type="protein sequence ID" value="SEG76884.1"/>
    <property type="molecule type" value="Genomic_DNA"/>
</dbReference>
<protein>
    <submittedName>
        <fullName evidence="1">2'-5' RNA ligase</fullName>
    </submittedName>
</protein>
<evidence type="ECO:0000313" key="1">
    <source>
        <dbReference type="EMBL" id="SEG76884.1"/>
    </source>
</evidence>
<dbReference type="AlphaFoldDB" id="A0A1H6CV92"/>
<dbReference type="InterPro" id="IPR009097">
    <property type="entry name" value="Cyclic_Pdiesterase"/>
</dbReference>
<proteinExistence type="predicted"/>
<dbReference type="SUPFAM" id="SSF55144">
    <property type="entry name" value="LigT-like"/>
    <property type="match status" value="1"/>
</dbReference>
<dbReference type="Proteomes" id="UP000236723">
    <property type="component" value="Unassembled WGS sequence"/>
</dbReference>
<keyword evidence="2" id="KW-1185">Reference proteome</keyword>
<keyword evidence="1" id="KW-0436">Ligase</keyword>
<gene>
    <name evidence="1" type="ORF">SAMN04489712_111220</name>
</gene>
<organism evidence="1 2">
    <name type="scientific">Thermomonospora echinospora</name>
    <dbReference type="NCBI Taxonomy" id="1992"/>
    <lineage>
        <taxon>Bacteria</taxon>
        <taxon>Bacillati</taxon>
        <taxon>Actinomycetota</taxon>
        <taxon>Actinomycetes</taxon>
        <taxon>Streptosporangiales</taxon>
        <taxon>Thermomonosporaceae</taxon>
        <taxon>Thermomonospora</taxon>
    </lineage>
</organism>
<evidence type="ECO:0000313" key="2">
    <source>
        <dbReference type="Proteomes" id="UP000236723"/>
    </source>
</evidence>
<reference evidence="2" key="1">
    <citation type="submission" date="2016-10" db="EMBL/GenBank/DDBJ databases">
        <authorList>
            <person name="Varghese N."/>
            <person name="Submissions S."/>
        </authorList>
    </citation>
    <scope>NUCLEOTIDE SEQUENCE [LARGE SCALE GENOMIC DNA]</scope>
    <source>
        <strain evidence="2">DSM 43163</strain>
    </source>
</reference>
<accession>A0A1H6CV92</accession>
<sequence>MQRMRDHWWWRPGARPGRRMLLWHLLVDDQPDVRALAGRFRERLAGVGGLDPVPDEWLHLTTQIVGFADEIPRDEVKAMTSAVAESFRTLPPVTARIGRLYFYEEGVALGVEPERALDPVRDAIRRGVAQTVTAHQLDDQPDWTPHLSVAYCNTDGPAEPIFEALADPPEPCRLTVRWAYLVEQVRDGHLYRWDTVAAVPLTG</sequence>
<dbReference type="Gene3D" id="3.90.1140.10">
    <property type="entry name" value="Cyclic phosphodiesterase"/>
    <property type="match status" value="1"/>
</dbReference>
<dbReference type="Pfam" id="PF13563">
    <property type="entry name" value="2_5_RNA_ligase2"/>
    <property type="match status" value="1"/>
</dbReference>
<dbReference type="GO" id="GO:0016874">
    <property type="term" value="F:ligase activity"/>
    <property type="evidence" value="ECO:0007669"/>
    <property type="project" value="UniProtKB-KW"/>
</dbReference>